<gene>
    <name evidence="2" type="ORF">RR42_m2694</name>
</gene>
<name>A0A0C4YDA0_9BURK</name>
<sequence>MAQSSDSINLRNQFRGKLPDPPALGYNADRTGLLAWWRGQPGQVGNEAATAVFRQCRGSGSSP</sequence>
<proteinExistence type="predicted"/>
<dbReference type="Proteomes" id="UP000031843">
    <property type="component" value="Chromosome main"/>
</dbReference>
<protein>
    <submittedName>
        <fullName evidence="2">Uncharacterized protein</fullName>
    </submittedName>
</protein>
<dbReference type="KEGG" id="cbw:RR42_m2694"/>
<feature type="region of interest" description="Disordered" evidence="1">
    <location>
        <begin position="1"/>
        <end position="24"/>
    </location>
</feature>
<reference evidence="2 3" key="1">
    <citation type="journal article" date="2015" name="Genome Announc.">
        <title>Complete Genome Sequence of Cupriavidus basilensis 4G11, Isolated from the Oak Ridge Field Research Center Site.</title>
        <authorList>
            <person name="Ray J."/>
            <person name="Waters R.J."/>
            <person name="Skerker J.M."/>
            <person name="Kuehl J.V."/>
            <person name="Price M.N."/>
            <person name="Huang J."/>
            <person name="Chakraborty R."/>
            <person name="Arkin A.P."/>
            <person name="Deutschbauer A."/>
        </authorList>
    </citation>
    <scope>NUCLEOTIDE SEQUENCE [LARGE SCALE GENOMIC DNA]</scope>
    <source>
        <strain evidence="2">4G11</strain>
    </source>
</reference>
<dbReference type="AlphaFoldDB" id="A0A0C4YDA0"/>
<evidence type="ECO:0000313" key="2">
    <source>
        <dbReference type="EMBL" id="AJG20079.1"/>
    </source>
</evidence>
<organism evidence="2 3">
    <name type="scientific">Cupriavidus basilensis</name>
    <dbReference type="NCBI Taxonomy" id="68895"/>
    <lineage>
        <taxon>Bacteria</taxon>
        <taxon>Pseudomonadati</taxon>
        <taxon>Pseudomonadota</taxon>
        <taxon>Betaproteobacteria</taxon>
        <taxon>Burkholderiales</taxon>
        <taxon>Burkholderiaceae</taxon>
        <taxon>Cupriavidus</taxon>
    </lineage>
</organism>
<feature type="compositionally biased region" description="Polar residues" evidence="1">
    <location>
        <begin position="1"/>
        <end position="12"/>
    </location>
</feature>
<accession>A0A0C4YDA0</accession>
<dbReference type="EMBL" id="CP010536">
    <property type="protein sequence ID" value="AJG20079.1"/>
    <property type="molecule type" value="Genomic_DNA"/>
</dbReference>
<keyword evidence="3" id="KW-1185">Reference proteome</keyword>
<evidence type="ECO:0000256" key="1">
    <source>
        <dbReference type="SAM" id="MobiDB-lite"/>
    </source>
</evidence>
<evidence type="ECO:0000313" key="3">
    <source>
        <dbReference type="Proteomes" id="UP000031843"/>
    </source>
</evidence>